<accession>A0A077ZW48</accession>
<protein>
    <submittedName>
        <fullName evidence="2">Uncharacterized protein</fullName>
    </submittedName>
</protein>
<feature type="region of interest" description="Disordered" evidence="1">
    <location>
        <begin position="144"/>
        <end position="166"/>
    </location>
</feature>
<dbReference type="Proteomes" id="UP000039865">
    <property type="component" value="Unassembled WGS sequence"/>
</dbReference>
<organism evidence="2 3">
    <name type="scientific">Stylonychia lemnae</name>
    <name type="common">Ciliate</name>
    <dbReference type="NCBI Taxonomy" id="5949"/>
    <lineage>
        <taxon>Eukaryota</taxon>
        <taxon>Sar</taxon>
        <taxon>Alveolata</taxon>
        <taxon>Ciliophora</taxon>
        <taxon>Intramacronucleata</taxon>
        <taxon>Spirotrichea</taxon>
        <taxon>Stichotrichia</taxon>
        <taxon>Sporadotrichida</taxon>
        <taxon>Oxytrichidae</taxon>
        <taxon>Stylonychinae</taxon>
        <taxon>Stylonychia</taxon>
    </lineage>
</organism>
<name>A0A077ZW48_STYLE</name>
<evidence type="ECO:0000313" key="2">
    <source>
        <dbReference type="EMBL" id="CDW74089.1"/>
    </source>
</evidence>
<dbReference type="EMBL" id="CCKQ01002983">
    <property type="protein sequence ID" value="CDW74089.1"/>
    <property type="molecule type" value="Genomic_DNA"/>
</dbReference>
<keyword evidence="3" id="KW-1185">Reference proteome</keyword>
<evidence type="ECO:0000313" key="3">
    <source>
        <dbReference type="Proteomes" id="UP000039865"/>
    </source>
</evidence>
<dbReference type="AlphaFoldDB" id="A0A077ZW48"/>
<sequence>MMEQQIVTLPVDDEIYAEKMTSSISFIQNDINRKYSELRMRRQQPNQSKTICNKMQRNMQRCDRKGVEILKGAKGFHVTFKDQIPTEDFIGADNDQSNLVLPTIDDEDEMTLMNQHYSDLIVNQEQSQGRCTKPVYTEINIQNETDQNQGDESKINFSERERRERSEAIRQSLHEIIVIESYKTYNKKPAQWARRNDSCCTVF</sequence>
<evidence type="ECO:0000256" key="1">
    <source>
        <dbReference type="SAM" id="MobiDB-lite"/>
    </source>
</evidence>
<dbReference type="InParanoid" id="A0A077ZW48"/>
<feature type="compositionally biased region" description="Basic and acidic residues" evidence="1">
    <location>
        <begin position="151"/>
        <end position="166"/>
    </location>
</feature>
<gene>
    <name evidence="2" type="primary">Contig18125.g19273</name>
    <name evidence="2" type="ORF">STYLEM_3082</name>
</gene>
<reference evidence="2 3" key="1">
    <citation type="submission" date="2014-06" db="EMBL/GenBank/DDBJ databases">
        <authorList>
            <person name="Swart Estienne"/>
        </authorList>
    </citation>
    <scope>NUCLEOTIDE SEQUENCE [LARGE SCALE GENOMIC DNA]</scope>
    <source>
        <strain evidence="2 3">130c</strain>
    </source>
</reference>
<proteinExistence type="predicted"/>